<evidence type="ECO:0000313" key="4">
    <source>
        <dbReference type="EMBL" id="GID71658.1"/>
    </source>
</evidence>
<evidence type="ECO:0000256" key="2">
    <source>
        <dbReference type="ARBA" id="ARBA00023315"/>
    </source>
</evidence>
<evidence type="ECO:0000256" key="1">
    <source>
        <dbReference type="ARBA" id="ARBA00022679"/>
    </source>
</evidence>
<reference evidence="4 5" key="1">
    <citation type="submission" date="2021-01" db="EMBL/GenBank/DDBJ databases">
        <title>Whole genome shotgun sequence of Actinoplanes deccanensis NBRC 13994.</title>
        <authorList>
            <person name="Komaki H."/>
            <person name="Tamura T."/>
        </authorList>
    </citation>
    <scope>NUCLEOTIDE SEQUENCE [LARGE SCALE GENOMIC DNA]</scope>
    <source>
        <strain evidence="4 5">NBRC 13994</strain>
    </source>
</reference>
<dbReference type="Gene3D" id="3.40.630.30">
    <property type="match status" value="2"/>
</dbReference>
<evidence type="ECO:0000259" key="3">
    <source>
        <dbReference type="PROSITE" id="PS51186"/>
    </source>
</evidence>
<keyword evidence="5" id="KW-1185">Reference proteome</keyword>
<dbReference type="Pfam" id="PF00583">
    <property type="entry name" value="Acetyltransf_1"/>
    <property type="match status" value="2"/>
</dbReference>
<feature type="domain" description="N-acetyltransferase" evidence="3">
    <location>
        <begin position="162"/>
        <end position="300"/>
    </location>
</feature>
<dbReference type="InterPro" id="IPR016181">
    <property type="entry name" value="Acyl_CoA_acyltransferase"/>
</dbReference>
<proteinExistence type="predicted"/>
<sequence>MTLHLEPLTPDDLDRRLPSMIRAFAEALAGNHGFTPDEAVRESERQTRELLPGGVATDGQLLCKGVVDGAEVGFIWISLPGTTFRTMAWISEIEVAEEHRSRGYGTAMLRAGEATLTARGVRRVGLHVFGHNTGARRLYRRLGYRMLTQVRARAAAPGTGPVTLVPMTPEEHGRRLGELLATDPMVLVREQPERARSRAEEIGADGLRTAIAEGRPVGWCWITKPSLARPGVGTLLYLAVDEPYRRRGLGRAILAAAEDEVARHGVPQIGLLVSASSHGAERFADRLGLPVISEQLVKDL</sequence>
<dbReference type="SUPFAM" id="SSF55729">
    <property type="entry name" value="Acyl-CoA N-acyltransferases (Nat)"/>
    <property type="match status" value="2"/>
</dbReference>
<organism evidence="4 5">
    <name type="scientific">Paractinoplanes deccanensis</name>
    <dbReference type="NCBI Taxonomy" id="113561"/>
    <lineage>
        <taxon>Bacteria</taxon>
        <taxon>Bacillati</taxon>
        <taxon>Actinomycetota</taxon>
        <taxon>Actinomycetes</taxon>
        <taxon>Micromonosporales</taxon>
        <taxon>Micromonosporaceae</taxon>
        <taxon>Paractinoplanes</taxon>
    </lineage>
</organism>
<dbReference type="EMBL" id="BOMI01000003">
    <property type="protein sequence ID" value="GID71658.1"/>
    <property type="molecule type" value="Genomic_DNA"/>
</dbReference>
<dbReference type="InterPro" id="IPR050680">
    <property type="entry name" value="YpeA/RimI_acetyltransf"/>
</dbReference>
<comment type="caution">
    <text evidence="4">The sequence shown here is derived from an EMBL/GenBank/DDBJ whole genome shotgun (WGS) entry which is preliminary data.</text>
</comment>
<dbReference type="PROSITE" id="PS51186">
    <property type="entry name" value="GNAT"/>
    <property type="match status" value="2"/>
</dbReference>
<name>A0ABQ3XVB9_9ACTN</name>
<dbReference type="PANTHER" id="PTHR43420">
    <property type="entry name" value="ACETYLTRANSFERASE"/>
    <property type="match status" value="1"/>
</dbReference>
<feature type="domain" description="N-acetyltransferase" evidence="3">
    <location>
        <begin position="3"/>
        <end position="169"/>
    </location>
</feature>
<evidence type="ECO:0000313" key="5">
    <source>
        <dbReference type="Proteomes" id="UP000609879"/>
    </source>
</evidence>
<protein>
    <recommendedName>
        <fullName evidence="3">N-acetyltransferase domain-containing protein</fullName>
    </recommendedName>
</protein>
<gene>
    <name evidence="4" type="ORF">Ade02nite_02990</name>
</gene>
<keyword evidence="1" id="KW-0808">Transferase</keyword>
<keyword evidence="2" id="KW-0012">Acyltransferase</keyword>
<dbReference type="RefSeq" id="WP_203759639.1">
    <property type="nucleotide sequence ID" value="NZ_BAAABO010000004.1"/>
</dbReference>
<accession>A0ABQ3XVB9</accession>
<dbReference type="Proteomes" id="UP000609879">
    <property type="component" value="Unassembled WGS sequence"/>
</dbReference>
<dbReference type="InterPro" id="IPR000182">
    <property type="entry name" value="GNAT_dom"/>
</dbReference>
<dbReference type="CDD" id="cd04301">
    <property type="entry name" value="NAT_SF"/>
    <property type="match status" value="2"/>
</dbReference>